<comment type="caution">
    <text evidence="5">The sequence shown here is derived from an EMBL/GenBank/DDBJ whole genome shotgun (WGS) entry which is preliminary data.</text>
</comment>
<organism evidence="5 6">
    <name type="scientific">Denitromonas iodatirespirans</name>
    <dbReference type="NCBI Taxonomy" id="2795389"/>
    <lineage>
        <taxon>Bacteria</taxon>
        <taxon>Pseudomonadati</taxon>
        <taxon>Pseudomonadota</taxon>
        <taxon>Betaproteobacteria</taxon>
        <taxon>Rhodocyclales</taxon>
        <taxon>Zoogloeaceae</taxon>
        <taxon>Denitromonas</taxon>
    </lineage>
</organism>
<evidence type="ECO:0000313" key="5">
    <source>
        <dbReference type="EMBL" id="MBT0962948.1"/>
    </source>
</evidence>
<feature type="chain" id="PRO_5037807044" description="Photosynthesis system II assembly factor Ycf48/Hcf136-like domain-containing protein" evidence="3">
    <location>
        <begin position="20"/>
        <end position="362"/>
    </location>
</feature>
<evidence type="ECO:0000313" key="6">
    <source>
        <dbReference type="Proteomes" id="UP000694660"/>
    </source>
</evidence>
<sequence>MKRILIAAACALASGINAAAEAPAAPAVLERPALKTSRAQHMAMLAITRAGARLVSVGEAGVVLLSDDDGKTWRQADVPASVSLTAVQFVDDSTGYATGHMGVVLKTTDAGAHWKTLLDGIRAAELTLKHAQAAHAALPAEADADRVKAADRQLKNAELLVADGPDKPFLGLHFSDADNGFVFGAYNLILRTRDGGKTWTPWNDRVANPRGLHLYGMTSAQGRLFLAGEQGLLLRADADGARFAPIDSPYKGSYFGIERSGDVVVAYGLRGNAFRSTDGGDSWQKVDAGVNASISGAVALPDGGLMLLSQRGDLLVATDPRGHFDLRRAEPPLPLAGLAIARDGTPVAASLAGVQRLAPVTP</sequence>
<keyword evidence="2" id="KW-0604">Photosystem II</keyword>
<evidence type="ECO:0000256" key="1">
    <source>
        <dbReference type="ARBA" id="ARBA00022531"/>
    </source>
</evidence>
<gene>
    <name evidence="5" type="ORF">I8J34_17330</name>
</gene>
<feature type="signal peptide" evidence="3">
    <location>
        <begin position="1"/>
        <end position="19"/>
    </location>
</feature>
<dbReference type="RefSeq" id="WP_214362896.1">
    <property type="nucleotide sequence ID" value="NZ_JAEKFT010000022.1"/>
</dbReference>
<proteinExistence type="predicted"/>
<dbReference type="Pfam" id="PF14870">
    <property type="entry name" value="PSII_BNR"/>
    <property type="match status" value="1"/>
</dbReference>
<dbReference type="AlphaFoldDB" id="A0A944H922"/>
<dbReference type="GO" id="GO:0009523">
    <property type="term" value="C:photosystem II"/>
    <property type="evidence" value="ECO:0007669"/>
    <property type="project" value="UniProtKB-KW"/>
</dbReference>
<feature type="domain" description="Photosynthesis system II assembly factor Ycf48/Hcf136-like" evidence="4">
    <location>
        <begin position="168"/>
        <end position="320"/>
    </location>
</feature>
<dbReference type="GO" id="GO:0015979">
    <property type="term" value="P:photosynthesis"/>
    <property type="evidence" value="ECO:0007669"/>
    <property type="project" value="UniProtKB-KW"/>
</dbReference>
<keyword evidence="3" id="KW-0732">Signal</keyword>
<dbReference type="PANTHER" id="PTHR47199:SF2">
    <property type="entry name" value="PHOTOSYSTEM II STABILITY_ASSEMBLY FACTOR HCF136, CHLOROPLASTIC"/>
    <property type="match status" value="1"/>
</dbReference>
<protein>
    <recommendedName>
        <fullName evidence="4">Photosynthesis system II assembly factor Ycf48/Hcf136-like domain-containing protein</fullName>
    </recommendedName>
</protein>
<dbReference type="InterPro" id="IPR028203">
    <property type="entry name" value="PSII_CF48-like_dom"/>
</dbReference>
<keyword evidence="1" id="KW-0602">Photosynthesis</keyword>
<dbReference type="SUPFAM" id="SSF110296">
    <property type="entry name" value="Oligoxyloglucan reducing end-specific cellobiohydrolase"/>
    <property type="match status" value="1"/>
</dbReference>
<dbReference type="Proteomes" id="UP000694660">
    <property type="component" value="Unassembled WGS sequence"/>
</dbReference>
<reference evidence="6" key="1">
    <citation type="journal article" date="2022" name="ISME J.">
        <title>Genetic and phylogenetic analysis of dissimilatory iodate-reducing bacteria identifies potential niches across the world's oceans.</title>
        <authorList>
            <person name="Reyes-Umana V."/>
            <person name="Henning Z."/>
            <person name="Lee K."/>
            <person name="Barnum T.P."/>
            <person name="Coates J.D."/>
        </authorList>
    </citation>
    <scope>NUCLEOTIDE SEQUENCE [LARGE SCALE GENOMIC DNA]</scope>
    <source>
        <strain evidence="6">IR12</strain>
    </source>
</reference>
<evidence type="ECO:0000259" key="4">
    <source>
        <dbReference type="Pfam" id="PF14870"/>
    </source>
</evidence>
<dbReference type="Gene3D" id="2.130.10.10">
    <property type="entry name" value="YVTN repeat-like/Quinoprotein amine dehydrogenase"/>
    <property type="match status" value="2"/>
</dbReference>
<accession>A0A944H922</accession>
<dbReference type="InterPro" id="IPR015943">
    <property type="entry name" value="WD40/YVTN_repeat-like_dom_sf"/>
</dbReference>
<keyword evidence="6" id="KW-1185">Reference proteome</keyword>
<evidence type="ECO:0000256" key="3">
    <source>
        <dbReference type="SAM" id="SignalP"/>
    </source>
</evidence>
<name>A0A944H922_DENI1</name>
<dbReference type="EMBL" id="JAEKFT010000022">
    <property type="protein sequence ID" value="MBT0962948.1"/>
    <property type="molecule type" value="Genomic_DNA"/>
</dbReference>
<evidence type="ECO:0000256" key="2">
    <source>
        <dbReference type="ARBA" id="ARBA00023276"/>
    </source>
</evidence>
<dbReference type="PANTHER" id="PTHR47199">
    <property type="entry name" value="PHOTOSYSTEM II STABILITY/ASSEMBLY FACTOR HCF136, CHLOROPLASTIC"/>
    <property type="match status" value="1"/>
</dbReference>